<sequence length="312" mass="34023">MSSKTVHDKNGKEISPGDHVTIKVRGGHHEGTVGKIVHTEAEAKQEDVKHPPKVIYEDQHGHRVSHNPESLEKLDNLTNFQLCFVPIIVMRFLVLGATGASGILLVRKALELYPDSTVVIYARSPDKVPEDLKNNASVSIIKGTLEDLNTAETAVQGVDVVLSALGPLVKWYGTNHPSGNPIATFYGHLIDLMNKHGVKRFLFLSTASSKDPNDKHSLKFASLVEGVKLFAKNAYTDIVAMGETVRTKGGNIEWTMVRVPVLTNADTEAVAAGYIGDDQVGVTLSRKAFAAFVLGEVEKREWIQKAPMISDP</sequence>
<evidence type="ECO:0000256" key="2">
    <source>
        <dbReference type="SAM" id="MobiDB-lite"/>
    </source>
</evidence>
<dbReference type="PANTHER" id="PTHR43355:SF2">
    <property type="entry name" value="FLAVIN REDUCTASE (NADPH)"/>
    <property type="match status" value="1"/>
</dbReference>
<keyword evidence="3" id="KW-0472">Membrane</keyword>
<evidence type="ECO:0000313" key="6">
    <source>
        <dbReference type="EMBL" id="PPQ98214.1"/>
    </source>
</evidence>
<feature type="domain" description="NAD(P)-binding" evidence="5">
    <location>
        <begin position="96"/>
        <end position="296"/>
    </location>
</feature>
<dbReference type="SUPFAM" id="SSF51735">
    <property type="entry name" value="NAD(P)-binding Rossmann-fold domains"/>
    <property type="match status" value="1"/>
</dbReference>
<dbReference type="EMBL" id="NHYE01001139">
    <property type="protein sequence ID" value="PPQ98214.1"/>
    <property type="molecule type" value="Genomic_DNA"/>
</dbReference>
<evidence type="ECO:0008006" key="8">
    <source>
        <dbReference type="Google" id="ProtNLM"/>
    </source>
</evidence>
<dbReference type="Pfam" id="PF11160">
    <property type="entry name" value="Hva1_TUDOR"/>
    <property type="match status" value="1"/>
</dbReference>
<feature type="transmembrane region" description="Helical" evidence="3">
    <location>
        <begin position="84"/>
        <end position="106"/>
    </location>
</feature>
<name>A0A409Y598_9AGAR</name>
<proteinExistence type="inferred from homology"/>
<dbReference type="InterPro" id="IPR016040">
    <property type="entry name" value="NAD(P)-bd_dom"/>
</dbReference>
<keyword evidence="7" id="KW-1185">Reference proteome</keyword>
<evidence type="ECO:0000259" key="5">
    <source>
        <dbReference type="Pfam" id="PF13460"/>
    </source>
</evidence>
<comment type="similarity">
    <text evidence="1">Belongs to the avfA family.</text>
</comment>
<feature type="compositionally biased region" description="Basic and acidic residues" evidence="2">
    <location>
        <begin position="1"/>
        <end position="16"/>
    </location>
</feature>
<dbReference type="OrthoDB" id="10254221at2759"/>
<dbReference type="Gene3D" id="3.40.50.720">
    <property type="entry name" value="NAD(P)-binding Rossmann-like Domain"/>
    <property type="match status" value="1"/>
</dbReference>
<accession>A0A409Y598</accession>
<dbReference type="InterPro" id="IPR021331">
    <property type="entry name" value="Hva1_TUDOR"/>
</dbReference>
<comment type="caution">
    <text evidence="6">The sequence shown here is derived from an EMBL/GenBank/DDBJ whole genome shotgun (WGS) entry which is preliminary data.</text>
</comment>
<evidence type="ECO:0000256" key="1">
    <source>
        <dbReference type="ARBA" id="ARBA00038376"/>
    </source>
</evidence>
<gene>
    <name evidence="6" type="ORF">CVT26_003466</name>
</gene>
<dbReference type="InParanoid" id="A0A409Y598"/>
<dbReference type="Pfam" id="PF13460">
    <property type="entry name" value="NAD_binding_10"/>
    <property type="match status" value="1"/>
</dbReference>
<dbReference type="PANTHER" id="PTHR43355">
    <property type="entry name" value="FLAVIN REDUCTASE (NADPH)"/>
    <property type="match status" value="1"/>
</dbReference>
<dbReference type="GO" id="GO:0016646">
    <property type="term" value="F:oxidoreductase activity, acting on the CH-NH group of donors, NAD or NADP as acceptor"/>
    <property type="evidence" value="ECO:0007669"/>
    <property type="project" value="TreeGrafter"/>
</dbReference>
<dbReference type="AlphaFoldDB" id="A0A409Y598"/>
<dbReference type="Proteomes" id="UP000284706">
    <property type="component" value="Unassembled WGS sequence"/>
</dbReference>
<evidence type="ECO:0000259" key="4">
    <source>
        <dbReference type="Pfam" id="PF11160"/>
    </source>
</evidence>
<evidence type="ECO:0000256" key="3">
    <source>
        <dbReference type="SAM" id="Phobius"/>
    </source>
</evidence>
<dbReference type="Gene3D" id="2.30.30.1060">
    <property type="match status" value="1"/>
</dbReference>
<dbReference type="InterPro" id="IPR051606">
    <property type="entry name" value="Polyketide_Oxido-like"/>
</dbReference>
<feature type="domain" description="Hypervirulence associated protein TUDOR" evidence="4">
    <location>
        <begin position="17"/>
        <end position="71"/>
    </location>
</feature>
<keyword evidence="3" id="KW-1133">Transmembrane helix</keyword>
<dbReference type="STRING" id="231916.A0A409Y598"/>
<organism evidence="6 7">
    <name type="scientific">Gymnopilus dilepis</name>
    <dbReference type="NCBI Taxonomy" id="231916"/>
    <lineage>
        <taxon>Eukaryota</taxon>
        <taxon>Fungi</taxon>
        <taxon>Dikarya</taxon>
        <taxon>Basidiomycota</taxon>
        <taxon>Agaricomycotina</taxon>
        <taxon>Agaricomycetes</taxon>
        <taxon>Agaricomycetidae</taxon>
        <taxon>Agaricales</taxon>
        <taxon>Agaricineae</taxon>
        <taxon>Hymenogastraceae</taxon>
        <taxon>Gymnopilus</taxon>
    </lineage>
</organism>
<protein>
    <recommendedName>
        <fullName evidence="8">NAD(P)-binding domain-containing protein</fullName>
    </recommendedName>
</protein>
<keyword evidence="3" id="KW-0812">Transmembrane</keyword>
<feature type="region of interest" description="Disordered" evidence="2">
    <location>
        <begin position="1"/>
        <end position="23"/>
    </location>
</feature>
<reference evidence="6 7" key="1">
    <citation type="journal article" date="2018" name="Evol. Lett.">
        <title>Horizontal gene cluster transfer increased hallucinogenic mushroom diversity.</title>
        <authorList>
            <person name="Reynolds H.T."/>
            <person name="Vijayakumar V."/>
            <person name="Gluck-Thaler E."/>
            <person name="Korotkin H.B."/>
            <person name="Matheny P.B."/>
            <person name="Slot J.C."/>
        </authorList>
    </citation>
    <scope>NUCLEOTIDE SEQUENCE [LARGE SCALE GENOMIC DNA]</scope>
    <source>
        <strain evidence="6 7">SRW20</strain>
    </source>
</reference>
<evidence type="ECO:0000313" key="7">
    <source>
        <dbReference type="Proteomes" id="UP000284706"/>
    </source>
</evidence>
<dbReference type="InterPro" id="IPR036291">
    <property type="entry name" value="NAD(P)-bd_dom_sf"/>
</dbReference>